<evidence type="ECO:0000313" key="1">
    <source>
        <dbReference type="EMBL" id="MDV7024312.1"/>
    </source>
</evidence>
<accession>A0ABU4E5A8</accession>
<protein>
    <recommendedName>
        <fullName evidence="3">HNH endonuclease</fullName>
    </recommendedName>
</protein>
<sequence length="332" mass="38480">MNWSYMQHIQRMIDRSPLKLGSVTCTDDITALLRLYVLKASYQRSYAIDLLDSGKYKPNPLLELELCHLYPVGAGGANIPDNIFIAPKFINRKNNSAIPCQDHKFGGVLSRGELIPMGDNLLTGLIDLYGVESVTEALSGLERPKRFHGSTRRDPKFKGIQHELPLFNLLRNELWRFKQYETASMLFSMERMKEISFHFPIYLELLAILGFYDVLSGERDRLLIRMCRIERAFFGDPANGKLSWRSGGINDYQAVMYRFIRKYLYRYFNVEIERQDSVVAFYNRFFSLPVLDSAWYSGELVSYVYRDGVKHPEPTGFFTSDEAMISIYELTD</sequence>
<evidence type="ECO:0000313" key="2">
    <source>
        <dbReference type="Proteomes" id="UP001187066"/>
    </source>
</evidence>
<comment type="caution">
    <text evidence="1">The sequence shown here is derived from an EMBL/GenBank/DDBJ whole genome shotgun (WGS) entry which is preliminary data.</text>
</comment>
<evidence type="ECO:0008006" key="3">
    <source>
        <dbReference type="Google" id="ProtNLM"/>
    </source>
</evidence>
<dbReference type="EMBL" id="JAWLOF010000013">
    <property type="protein sequence ID" value="MDV7024312.1"/>
    <property type="molecule type" value="Genomic_DNA"/>
</dbReference>
<gene>
    <name evidence="1" type="ORF">R4P48_16690</name>
</gene>
<organism evidence="1 2">
    <name type="scientific">Atlantibacter subterraneus</name>
    <dbReference type="NCBI Taxonomy" id="255519"/>
    <lineage>
        <taxon>Bacteria</taxon>
        <taxon>Pseudomonadati</taxon>
        <taxon>Pseudomonadota</taxon>
        <taxon>Gammaproteobacteria</taxon>
        <taxon>Enterobacterales</taxon>
        <taxon>Enterobacteriaceae</taxon>
        <taxon>Atlantibacter</taxon>
    </lineage>
</organism>
<proteinExistence type="predicted"/>
<name>A0ABU4E5A8_9ENTR</name>
<reference evidence="1 2" key="1">
    <citation type="submission" date="2023-10" db="EMBL/GenBank/DDBJ databases">
        <authorList>
            <person name="Dale J."/>
        </authorList>
    </citation>
    <scope>NUCLEOTIDE SEQUENCE [LARGE SCALE GENOMIC DNA]</scope>
    <source>
        <strain evidence="1 2">2023EL-00970</strain>
    </source>
</reference>
<dbReference type="RefSeq" id="WP_151603676.1">
    <property type="nucleotide sequence ID" value="NZ_JAWLOF010000013.1"/>
</dbReference>
<keyword evidence="2" id="KW-1185">Reference proteome</keyword>
<dbReference type="Proteomes" id="UP001187066">
    <property type="component" value="Unassembled WGS sequence"/>
</dbReference>